<dbReference type="Proteomes" id="UP000234845">
    <property type="component" value="Unassembled WGS sequence"/>
</dbReference>
<sequence length="62" mass="6370">LKRAIKNGGITLLPAVVKSVKTLVSLQPVICAADTDPAANSAAAAAAKWFLVNIGIPLLQVF</sequence>
<reference evidence="2" key="1">
    <citation type="submission" date="2017-11" db="EMBL/GenBank/DDBJ databases">
        <title>The draft genome sequence of Chromatocurvus sp. F02.</title>
        <authorList>
            <person name="Du Z.-J."/>
            <person name="Chang Y.-Q."/>
        </authorList>
    </citation>
    <scope>NUCLEOTIDE SEQUENCE [LARGE SCALE GENOMIC DNA]</scope>
    <source>
        <strain evidence="2">F02</strain>
    </source>
</reference>
<feature type="non-terminal residue" evidence="1">
    <location>
        <position position="1"/>
    </location>
</feature>
<evidence type="ECO:0000313" key="2">
    <source>
        <dbReference type="Proteomes" id="UP000234845"/>
    </source>
</evidence>
<protein>
    <submittedName>
        <fullName evidence="1">Uncharacterized protein</fullName>
    </submittedName>
</protein>
<comment type="caution">
    <text evidence="1">The sequence shown here is derived from an EMBL/GenBank/DDBJ whole genome shotgun (WGS) entry which is preliminary data.</text>
</comment>
<organism evidence="1 2">
    <name type="scientific">Kineobactrum sediminis</name>
    <dbReference type="NCBI Taxonomy" id="1905677"/>
    <lineage>
        <taxon>Bacteria</taxon>
        <taxon>Pseudomonadati</taxon>
        <taxon>Pseudomonadota</taxon>
        <taxon>Gammaproteobacteria</taxon>
        <taxon>Cellvibrionales</taxon>
        <taxon>Halieaceae</taxon>
        <taxon>Kineobactrum</taxon>
    </lineage>
</organism>
<keyword evidence="2" id="KW-1185">Reference proteome</keyword>
<dbReference type="AlphaFoldDB" id="A0A2N5XZ33"/>
<proteinExistence type="predicted"/>
<accession>A0A2N5XZ33</accession>
<dbReference type="RefSeq" id="WP_206604768.1">
    <property type="nucleotide sequence ID" value="NZ_PKLZ01000014.1"/>
</dbReference>
<gene>
    <name evidence="1" type="ORF">CWI75_16305</name>
</gene>
<evidence type="ECO:0000313" key="1">
    <source>
        <dbReference type="EMBL" id="PLW81392.1"/>
    </source>
</evidence>
<name>A0A2N5XZ33_9GAMM</name>
<dbReference type="EMBL" id="PKLZ01000014">
    <property type="protein sequence ID" value="PLW81392.1"/>
    <property type="molecule type" value="Genomic_DNA"/>
</dbReference>